<name>A0A177JNJ0_9ACTN</name>
<dbReference type="Gene3D" id="1.10.287.70">
    <property type="match status" value="1"/>
</dbReference>
<evidence type="ECO:0000256" key="10">
    <source>
        <dbReference type="PIRNR" id="PIRNR017385"/>
    </source>
</evidence>
<evidence type="ECO:0000256" key="2">
    <source>
        <dbReference type="ARBA" id="ARBA00004651"/>
    </source>
</evidence>
<dbReference type="GO" id="GO:0004129">
    <property type="term" value="F:cytochrome-c oxidase activity"/>
    <property type="evidence" value="ECO:0007669"/>
    <property type="project" value="UniProtKB-EC"/>
</dbReference>
<evidence type="ECO:0000256" key="3">
    <source>
        <dbReference type="ARBA" id="ARBA00006870"/>
    </source>
</evidence>
<dbReference type="Pfam" id="PF12270">
    <property type="entry name" value="Cyt_c_ox_IV"/>
    <property type="match status" value="1"/>
</dbReference>
<dbReference type="OrthoDB" id="5244617at2"/>
<keyword evidence="8 10" id="KW-0472">Membrane</keyword>
<dbReference type="GeneID" id="89530187"/>
<dbReference type="Proteomes" id="UP000295805">
    <property type="component" value="Unassembled WGS sequence"/>
</dbReference>
<comment type="subunit">
    <text evidence="10">Associates with subunits I, II and III to form cytochrome c oxidase.</text>
</comment>
<gene>
    <name evidence="11" type="ORF">EDD19_1012</name>
</gene>
<organism evidence="11 12">
    <name type="scientific">Dietzia cinnamea</name>
    <dbReference type="NCBI Taxonomy" id="321318"/>
    <lineage>
        <taxon>Bacteria</taxon>
        <taxon>Bacillati</taxon>
        <taxon>Actinomycetota</taxon>
        <taxon>Actinomycetes</taxon>
        <taxon>Mycobacteriales</taxon>
        <taxon>Dietziaceae</taxon>
        <taxon>Dietzia</taxon>
    </lineage>
</organism>
<dbReference type="GO" id="GO:0005886">
    <property type="term" value="C:plasma membrane"/>
    <property type="evidence" value="ECO:0007669"/>
    <property type="project" value="UniProtKB-SubCell"/>
</dbReference>
<evidence type="ECO:0000256" key="4">
    <source>
        <dbReference type="ARBA" id="ARBA00022475"/>
    </source>
</evidence>
<evidence type="ECO:0000256" key="6">
    <source>
        <dbReference type="ARBA" id="ARBA00022967"/>
    </source>
</evidence>
<evidence type="ECO:0000256" key="7">
    <source>
        <dbReference type="ARBA" id="ARBA00022989"/>
    </source>
</evidence>
<dbReference type="AlphaFoldDB" id="A0A177JNJ0"/>
<evidence type="ECO:0000256" key="1">
    <source>
        <dbReference type="ARBA" id="ARBA00002536"/>
    </source>
</evidence>
<evidence type="ECO:0000313" key="11">
    <source>
        <dbReference type="EMBL" id="TCW26596.1"/>
    </source>
</evidence>
<accession>A0A177JNJ0</accession>
<keyword evidence="7" id="KW-1133">Transmembrane helix</keyword>
<dbReference type="PIRSF" id="PIRSF017385">
    <property type="entry name" value="CtaF"/>
    <property type="match status" value="1"/>
</dbReference>
<evidence type="ECO:0000256" key="9">
    <source>
        <dbReference type="ARBA" id="ARBA00047816"/>
    </source>
</evidence>
<evidence type="ECO:0000256" key="5">
    <source>
        <dbReference type="ARBA" id="ARBA00022692"/>
    </source>
</evidence>
<dbReference type="GO" id="GO:0022900">
    <property type="term" value="P:electron transport chain"/>
    <property type="evidence" value="ECO:0007669"/>
    <property type="project" value="InterPro"/>
</dbReference>
<reference evidence="11 12" key="1">
    <citation type="submission" date="2019-03" db="EMBL/GenBank/DDBJ databases">
        <title>Root nodule microbial communities of legume samples collected from USA, Mexico and Botswana.</title>
        <authorList>
            <person name="Hirsch A."/>
        </authorList>
    </citation>
    <scope>NUCLEOTIDE SEQUENCE [LARGE SCALE GENOMIC DNA]</scope>
    <source>
        <strain evidence="11 12">55</strain>
    </source>
</reference>
<keyword evidence="5" id="KW-0812">Transmembrane</keyword>
<keyword evidence="6 10" id="KW-1278">Translocase</keyword>
<dbReference type="InterPro" id="IPR021050">
    <property type="entry name" value="Cyt_c_oxidase_su4_actinobac"/>
</dbReference>
<comment type="catalytic activity">
    <reaction evidence="9 10">
        <text>4 Fe(II)-[cytochrome c] + O2 + 8 H(+)(in) = 4 Fe(III)-[cytochrome c] + 2 H2O + 4 H(+)(out)</text>
        <dbReference type="Rhea" id="RHEA:11436"/>
        <dbReference type="Rhea" id="RHEA-COMP:10350"/>
        <dbReference type="Rhea" id="RHEA-COMP:14399"/>
        <dbReference type="ChEBI" id="CHEBI:15377"/>
        <dbReference type="ChEBI" id="CHEBI:15378"/>
        <dbReference type="ChEBI" id="CHEBI:15379"/>
        <dbReference type="ChEBI" id="CHEBI:29033"/>
        <dbReference type="ChEBI" id="CHEBI:29034"/>
        <dbReference type="EC" id="7.1.1.9"/>
    </reaction>
</comment>
<evidence type="ECO:0000313" key="12">
    <source>
        <dbReference type="Proteomes" id="UP000295805"/>
    </source>
</evidence>
<protein>
    <recommendedName>
        <fullName evidence="10">Cytochrome c oxidase polypeptide 4</fullName>
        <ecNumber evidence="10">7.1.1.9</ecNumber>
    </recommendedName>
    <alternativeName>
        <fullName evidence="10">Cytochrome aa3 subunit 4</fullName>
    </alternativeName>
    <alternativeName>
        <fullName evidence="10">Cytochrome c oxidase polypeptide IV</fullName>
    </alternativeName>
</protein>
<comment type="similarity">
    <text evidence="3 10">Belongs to the cytochrome c oxidase bacterial subunit CtaF family.</text>
</comment>
<comment type="subcellular location">
    <subcellularLocation>
        <location evidence="2">Cell membrane</location>
        <topology evidence="2">Multi-pass membrane protein</topology>
    </subcellularLocation>
</comment>
<dbReference type="RefSeq" id="WP_007632898.1">
    <property type="nucleotide sequence ID" value="NZ_CP143053.1"/>
</dbReference>
<dbReference type="EC" id="7.1.1.9" evidence="10"/>
<sequence length="138" mass="15184">MSATVRIFDALFIFLAILAIAYAYLTGTSRTGVEWVGTTALVLSAGLSLLIGGYLRFVARRISTLPEDYEEAEVSDGAGELGFFSPHSFWPFLLAFSVFVIGYGAAFWNWWVLIGGALGVIFCASGLVFEYHWGREKH</sequence>
<evidence type="ECO:0000256" key="8">
    <source>
        <dbReference type="ARBA" id="ARBA00023136"/>
    </source>
</evidence>
<dbReference type="EMBL" id="SMCX01000001">
    <property type="protein sequence ID" value="TCW26596.1"/>
    <property type="molecule type" value="Genomic_DNA"/>
</dbReference>
<comment type="function">
    <text evidence="1 10">Part of cytochrome c oxidase, its function is unknown.</text>
</comment>
<comment type="caution">
    <text evidence="11">The sequence shown here is derived from an EMBL/GenBank/DDBJ whole genome shotgun (WGS) entry which is preliminary data.</text>
</comment>
<keyword evidence="4 10" id="KW-1003">Cell membrane</keyword>
<proteinExistence type="inferred from homology"/>